<sequence length="289" mass="30403">MPAARSPVLLAPFHDRAGRFSALKTATFVLCLLPAAWIAWQAATGGLGPRPWNAAVHQSGTWAVRLLVASLAISPARRILDAPRLILVRRMVGLFALAYALGHLVLYAGDENFVLAKVATEIVLRVYLAIGFVALLGLLALGVTSTDAAIRRMGSAWQRLHRLAYPIAVLALVHHFLQAKVDVGPAVLLTGLFLLLMAYRVAQARGPGLGPAVLAGVAIAVGVLTAAIEVGWYGLFTGVPAGRVLAANLDPALMRPAWWVAAVGLAVAAAGLVRRRPAGDRRGCPAPAR</sequence>
<evidence type="ECO:0000259" key="8">
    <source>
        <dbReference type="Pfam" id="PF01794"/>
    </source>
</evidence>
<keyword evidence="7" id="KW-1003">Cell membrane</keyword>
<accession>A0A4R6RKJ6</accession>
<comment type="cofactor">
    <cofactor evidence="7">
        <name>FMN</name>
        <dbReference type="ChEBI" id="CHEBI:58210"/>
    </cofactor>
    <text evidence="7">Binds 1 FMN per subunit.</text>
</comment>
<feature type="transmembrane region" description="Helical" evidence="7">
    <location>
        <begin position="213"/>
        <end position="236"/>
    </location>
</feature>
<feature type="transmembrane region" description="Helical" evidence="7">
    <location>
        <begin position="62"/>
        <end position="80"/>
    </location>
</feature>
<reference evidence="9 10" key="1">
    <citation type="submission" date="2019-03" db="EMBL/GenBank/DDBJ databases">
        <title>Genomic Encyclopedia of Type Strains, Phase IV (KMG-IV): sequencing the most valuable type-strain genomes for metagenomic binning, comparative biology and taxonomic classification.</title>
        <authorList>
            <person name="Goeker M."/>
        </authorList>
    </citation>
    <scope>NUCLEOTIDE SEQUENCE [LARGE SCALE GENOMIC DNA]</scope>
    <source>
        <strain evidence="9 10">DSM 102969</strain>
    </source>
</reference>
<keyword evidence="7" id="KW-0479">Metal-binding</keyword>
<evidence type="ECO:0000256" key="2">
    <source>
        <dbReference type="ARBA" id="ARBA00022448"/>
    </source>
</evidence>
<dbReference type="GO" id="GO:0009055">
    <property type="term" value="F:electron transfer activity"/>
    <property type="evidence" value="ECO:0007669"/>
    <property type="project" value="UniProtKB-UniRule"/>
</dbReference>
<comment type="cofactor">
    <cofactor evidence="7">
        <name>heme b</name>
        <dbReference type="ChEBI" id="CHEBI:60344"/>
    </cofactor>
    <text evidence="7">Binds 1 heme b (iron(II)-protoporphyrin IX) group per subunit.</text>
</comment>
<dbReference type="GO" id="GO:0005886">
    <property type="term" value="C:plasma membrane"/>
    <property type="evidence" value="ECO:0007669"/>
    <property type="project" value="UniProtKB-SubCell"/>
</dbReference>
<comment type="function">
    <text evidence="7">Part of the MsrPQ system that repairs oxidized periplasmic proteins containing methionine sulfoxide residues (Met-O), using respiratory chain electrons. Thus protects these proteins from oxidative-stress damage caused by reactive species of oxygen and chlorine generated by the host defense mechanisms. MsrPQ is essential for the maintenance of envelope integrity under bleach stress, rescuing a wide series of structurally unrelated periplasmic proteins from methionine oxidation. MsrQ provides electrons for reduction to the reductase catalytic subunit MsrP, using the quinone pool of the respiratory chain.</text>
</comment>
<dbReference type="GO" id="GO:0046872">
    <property type="term" value="F:metal ion binding"/>
    <property type="evidence" value="ECO:0007669"/>
    <property type="project" value="UniProtKB-KW"/>
</dbReference>
<keyword evidence="10" id="KW-1185">Reference proteome</keyword>
<dbReference type="PANTHER" id="PTHR36964:SF1">
    <property type="entry name" value="PROTEIN-METHIONINE-SULFOXIDE REDUCTASE HEME-BINDING SUBUNIT MSRQ"/>
    <property type="match status" value="1"/>
</dbReference>
<dbReference type="EMBL" id="SNXY01000006">
    <property type="protein sequence ID" value="TDP86467.1"/>
    <property type="molecule type" value="Genomic_DNA"/>
</dbReference>
<protein>
    <recommendedName>
        <fullName evidence="7">Protein-methionine-sulfoxide reductase heme-binding subunit MsrQ</fullName>
    </recommendedName>
    <alternativeName>
        <fullName evidence="7">Flavocytochrome MsrQ</fullName>
    </alternativeName>
</protein>
<feature type="transmembrane region" description="Helical" evidence="7">
    <location>
        <begin position="87"/>
        <end position="106"/>
    </location>
</feature>
<dbReference type="InterPro" id="IPR022837">
    <property type="entry name" value="MsrQ-like"/>
</dbReference>
<keyword evidence="7" id="KW-0349">Heme</keyword>
<name>A0A4R6RKJ6_9HYPH</name>
<comment type="subunit">
    <text evidence="7">Heterodimer of a catalytic subunit (MsrP) and a heme-binding subunit (MsrQ).</text>
</comment>
<gene>
    <name evidence="7" type="primary">msrQ</name>
    <name evidence="9" type="ORF">EDD54_0342</name>
</gene>
<keyword evidence="3 7" id="KW-0812">Transmembrane</keyword>
<dbReference type="HAMAP" id="MF_01207">
    <property type="entry name" value="MsrQ"/>
    <property type="match status" value="1"/>
</dbReference>
<dbReference type="RefSeq" id="WP_126537169.1">
    <property type="nucleotide sequence ID" value="NZ_BSPM01000008.1"/>
</dbReference>
<keyword evidence="2 7" id="KW-0813">Transport</keyword>
<dbReference type="PANTHER" id="PTHR36964">
    <property type="entry name" value="PROTEIN-METHIONINE-SULFOXIDE REDUCTASE HEME-BINDING SUBUNIT MSRQ"/>
    <property type="match status" value="1"/>
</dbReference>
<evidence type="ECO:0000256" key="5">
    <source>
        <dbReference type="ARBA" id="ARBA00023004"/>
    </source>
</evidence>
<keyword evidence="6 7" id="KW-0472">Membrane</keyword>
<evidence type="ECO:0000256" key="3">
    <source>
        <dbReference type="ARBA" id="ARBA00022692"/>
    </source>
</evidence>
<comment type="caution">
    <text evidence="7">Lacks conserved residue(s) required for the propagation of feature annotation.</text>
</comment>
<comment type="similarity">
    <text evidence="7">Belongs to the MsrQ family.</text>
</comment>
<dbReference type="GO" id="GO:0010181">
    <property type="term" value="F:FMN binding"/>
    <property type="evidence" value="ECO:0007669"/>
    <property type="project" value="UniProtKB-UniRule"/>
</dbReference>
<comment type="subcellular location">
    <subcellularLocation>
        <location evidence="7">Cell membrane</location>
        <topology evidence="7">Multi-pass membrane protein</topology>
    </subcellularLocation>
    <subcellularLocation>
        <location evidence="1">Membrane</location>
        <topology evidence="1">Multi-pass membrane protein</topology>
    </subcellularLocation>
</comment>
<dbReference type="GO" id="GO:0030091">
    <property type="term" value="P:protein repair"/>
    <property type="evidence" value="ECO:0007669"/>
    <property type="project" value="UniProtKB-UniRule"/>
</dbReference>
<feature type="transmembrane region" description="Helical" evidence="7">
    <location>
        <begin position="21"/>
        <end position="42"/>
    </location>
</feature>
<keyword evidence="7" id="KW-0288">FMN</keyword>
<evidence type="ECO:0000256" key="4">
    <source>
        <dbReference type="ARBA" id="ARBA00022989"/>
    </source>
</evidence>
<dbReference type="GO" id="GO:0020037">
    <property type="term" value="F:heme binding"/>
    <property type="evidence" value="ECO:0007669"/>
    <property type="project" value="UniProtKB-UniRule"/>
</dbReference>
<dbReference type="Pfam" id="PF01794">
    <property type="entry name" value="Ferric_reduct"/>
    <property type="match status" value="1"/>
</dbReference>
<feature type="transmembrane region" description="Helical" evidence="7">
    <location>
        <begin position="160"/>
        <end position="177"/>
    </location>
</feature>
<keyword evidence="7" id="KW-0249">Electron transport</keyword>
<dbReference type="OrthoDB" id="9788328at2"/>
<dbReference type="Proteomes" id="UP000294547">
    <property type="component" value="Unassembled WGS sequence"/>
</dbReference>
<dbReference type="InterPro" id="IPR013130">
    <property type="entry name" value="Fe3_Rdtase_TM_dom"/>
</dbReference>
<dbReference type="AlphaFoldDB" id="A0A4R6RKJ6"/>
<evidence type="ECO:0000256" key="1">
    <source>
        <dbReference type="ARBA" id="ARBA00004141"/>
    </source>
</evidence>
<evidence type="ECO:0000256" key="7">
    <source>
        <dbReference type="HAMAP-Rule" id="MF_01207"/>
    </source>
</evidence>
<evidence type="ECO:0000256" key="6">
    <source>
        <dbReference type="ARBA" id="ARBA00023136"/>
    </source>
</evidence>
<proteinExistence type="inferred from homology"/>
<evidence type="ECO:0000313" key="9">
    <source>
        <dbReference type="EMBL" id="TDP86467.1"/>
    </source>
</evidence>
<keyword evidence="4 7" id="KW-1133">Transmembrane helix</keyword>
<feature type="transmembrane region" description="Helical" evidence="7">
    <location>
        <begin position="126"/>
        <end position="148"/>
    </location>
</feature>
<feature type="transmembrane region" description="Helical" evidence="7">
    <location>
        <begin position="183"/>
        <end position="201"/>
    </location>
</feature>
<keyword evidence="7" id="KW-0285">Flavoprotein</keyword>
<keyword evidence="5 7" id="KW-0408">Iron</keyword>
<organism evidence="9 10">
    <name type="scientific">Oharaeibacter diazotrophicus</name>
    <dbReference type="NCBI Taxonomy" id="1920512"/>
    <lineage>
        <taxon>Bacteria</taxon>
        <taxon>Pseudomonadati</taxon>
        <taxon>Pseudomonadota</taxon>
        <taxon>Alphaproteobacteria</taxon>
        <taxon>Hyphomicrobiales</taxon>
        <taxon>Pleomorphomonadaceae</taxon>
        <taxon>Oharaeibacter</taxon>
    </lineage>
</organism>
<dbReference type="GO" id="GO:0016679">
    <property type="term" value="F:oxidoreductase activity, acting on diphenols and related substances as donors"/>
    <property type="evidence" value="ECO:0007669"/>
    <property type="project" value="TreeGrafter"/>
</dbReference>
<comment type="caution">
    <text evidence="9">The sequence shown here is derived from an EMBL/GenBank/DDBJ whole genome shotgun (WGS) entry which is preliminary data.</text>
</comment>
<evidence type="ECO:0000313" key="10">
    <source>
        <dbReference type="Proteomes" id="UP000294547"/>
    </source>
</evidence>
<feature type="transmembrane region" description="Helical" evidence="7">
    <location>
        <begin position="256"/>
        <end position="273"/>
    </location>
</feature>
<feature type="domain" description="Ferric oxidoreductase" evidence="8">
    <location>
        <begin position="60"/>
        <end position="171"/>
    </location>
</feature>